<keyword evidence="1" id="KW-0812">Transmembrane</keyword>
<feature type="transmembrane region" description="Helical" evidence="1">
    <location>
        <begin position="46"/>
        <end position="65"/>
    </location>
</feature>
<evidence type="ECO:0000256" key="1">
    <source>
        <dbReference type="SAM" id="Phobius"/>
    </source>
</evidence>
<dbReference type="AlphaFoldDB" id="A0A839TJU1"/>
<name>A0A839TJU1_9BACL</name>
<protein>
    <submittedName>
        <fullName evidence="2">Uncharacterized protein</fullName>
    </submittedName>
</protein>
<gene>
    <name evidence="2" type="ORF">FHS19_001710</name>
</gene>
<reference evidence="2 3" key="1">
    <citation type="submission" date="2020-08" db="EMBL/GenBank/DDBJ databases">
        <title>Genomic Encyclopedia of Type Strains, Phase III (KMG-III): the genomes of soil and plant-associated and newly described type strains.</title>
        <authorList>
            <person name="Whitman W."/>
        </authorList>
    </citation>
    <scope>NUCLEOTIDE SEQUENCE [LARGE SCALE GENOMIC DNA]</scope>
    <source>
        <strain evidence="2 3">CECT 5831</strain>
    </source>
</reference>
<dbReference type="EMBL" id="JACHXJ010000001">
    <property type="protein sequence ID" value="MBB3127056.1"/>
    <property type="molecule type" value="Genomic_DNA"/>
</dbReference>
<dbReference type="RefSeq" id="WP_183581224.1">
    <property type="nucleotide sequence ID" value="NZ_JACHXJ010000001.1"/>
</dbReference>
<keyword evidence="1" id="KW-1133">Transmembrane helix</keyword>
<sequence>MRYFLMINALSAIFALLPFIMSEMLVNVYRINRITGVEIAVIDRVNTVIGLLCFSFSIITFVFMIKKRFLPSKKTNLFSSITWVPYYWLYISIFASQFPITNPADKANPASGVIIIAGLLLYPIILAGMNAIALLLKSHNSLS</sequence>
<evidence type="ECO:0000313" key="3">
    <source>
        <dbReference type="Proteomes" id="UP000517523"/>
    </source>
</evidence>
<comment type="caution">
    <text evidence="2">The sequence shown here is derived from an EMBL/GenBank/DDBJ whole genome shotgun (WGS) entry which is preliminary data.</text>
</comment>
<organism evidence="2 3">
    <name type="scientific">Paenibacillus rhizosphaerae</name>
    <dbReference type="NCBI Taxonomy" id="297318"/>
    <lineage>
        <taxon>Bacteria</taxon>
        <taxon>Bacillati</taxon>
        <taxon>Bacillota</taxon>
        <taxon>Bacilli</taxon>
        <taxon>Bacillales</taxon>
        <taxon>Paenibacillaceae</taxon>
        <taxon>Paenibacillus</taxon>
    </lineage>
</organism>
<dbReference type="Proteomes" id="UP000517523">
    <property type="component" value="Unassembled WGS sequence"/>
</dbReference>
<proteinExistence type="predicted"/>
<keyword evidence="1" id="KW-0472">Membrane</keyword>
<feature type="transmembrane region" description="Helical" evidence="1">
    <location>
        <begin position="77"/>
        <end position="100"/>
    </location>
</feature>
<evidence type="ECO:0000313" key="2">
    <source>
        <dbReference type="EMBL" id="MBB3127056.1"/>
    </source>
</evidence>
<feature type="transmembrane region" description="Helical" evidence="1">
    <location>
        <begin position="112"/>
        <end position="136"/>
    </location>
</feature>
<accession>A0A839TJU1</accession>